<evidence type="ECO:0000256" key="2">
    <source>
        <dbReference type="ARBA" id="ARBA00009473"/>
    </source>
</evidence>
<dbReference type="EMBL" id="BAAARK010000010">
    <property type="protein sequence ID" value="GAA2664823.1"/>
    <property type="molecule type" value="Genomic_DNA"/>
</dbReference>
<dbReference type="Gene3D" id="3.20.20.70">
    <property type="entry name" value="Aldolase class I"/>
    <property type="match status" value="1"/>
</dbReference>
<dbReference type="InterPro" id="IPR002915">
    <property type="entry name" value="DeoC/FbaB/LacD_aldolase"/>
</dbReference>
<evidence type="ECO:0000256" key="7">
    <source>
        <dbReference type="NCBIfam" id="TIGR00126"/>
    </source>
</evidence>
<dbReference type="SMART" id="SM01133">
    <property type="entry name" value="DeoC"/>
    <property type="match status" value="1"/>
</dbReference>
<comment type="caution">
    <text evidence="8">The sequence shown here is derived from an EMBL/GenBank/DDBJ whole genome shotgun (WGS) entry which is preliminary data.</text>
</comment>
<dbReference type="InterPro" id="IPR013785">
    <property type="entry name" value="Aldolase_TIM"/>
</dbReference>
<dbReference type="CDD" id="cd00959">
    <property type="entry name" value="DeoC"/>
    <property type="match status" value="1"/>
</dbReference>
<dbReference type="Proteomes" id="UP001500994">
    <property type="component" value="Unassembled WGS sequence"/>
</dbReference>
<protein>
    <recommendedName>
        <fullName evidence="3 7">Deoxyribose-phosphate aldolase</fullName>
        <ecNumber evidence="3 7">4.1.2.4</ecNumber>
    </recommendedName>
</protein>
<evidence type="ECO:0000256" key="6">
    <source>
        <dbReference type="ARBA" id="ARBA00048791"/>
    </source>
</evidence>
<dbReference type="SUPFAM" id="SSF51569">
    <property type="entry name" value="Aldolase"/>
    <property type="match status" value="1"/>
</dbReference>
<keyword evidence="5" id="KW-0704">Schiff base</keyword>
<evidence type="ECO:0000313" key="8">
    <source>
        <dbReference type="EMBL" id="GAA2664823.1"/>
    </source>
</evidence>
<keyword evidence="9" id="KW-1185">Reference proteome</keyword>
<evidence type="ECO:0000256" key="3">
    <source>
        <dbReference type="ARBA" id="ARBA00012515"/>
    </source>
</evidence>
<comment type="similarity">
    <text evidence="2">Belongs to the DeoC/FbaB aldolase family. DeoC type 2 subfamily.</text>
</comment>
<dbReference type="PANTHER" id="PTHR10889">
    <property type="entry name" value="DEOXYRIBOSE-PHOSPHATE ALDOLASE"/>
    <property type="match status" value="1"/>
</dbReference>
<evidence type="ECO:0000313" key="9">
    <source>
        <dbReference type="Proteomes" id="UP001500994"/>
    </source>
</evidence>
<proteinExistence type="inferred from homology"/>
<evidence type="ECO:0000256" key="5">
    <source>
        <dbReference type="ARBA" id="ARBA00023270"/>
    </source>
</evidence>
<reference evidence="9" key="1">
    <citation type="journal article" date="2019" name="Int. J. Syst. Evol. Microbiol.">
        <title>The Global Catalogue of Microorganisms (GCM) 10K type strain sequencing project: providing services to taxonomists for standard genome sequencing and annotation.</title>
        <authorList>
            <consortium name="The Broad Institute Genomics Platform"/>
            <consortium name="The Broad Institute Genome Sequencing Center for Infectious Disease"/>
            <person name="Wu L."/>
            <person name="Ma J."/>
        </authorList>
    </citation>
    <scope>NUCLEOTIDE SEQUENCE [LARGE SCALE GENOMIC DNA]</scope>
    <source>
        <strain evidence="9">JCM 16374</strain>
    </source>
</reference>
<comment type="catalytic activity">
    <reaction evidence="6">
        <text>2-deoxy-D-ribose 5-phosphate = D-glyceraldehyde 3-phosphate + acetaldehyde</text>
        <dbReference type="Rhea" id="RHEA:12821"/>
        <dbReference type="ChEBI" id="CHEBI:15343"/>
        <dbReference type="ChEBI" id="CHEBI:59776"/>
        <dbReference type="ChEBI" id="CHEBI:62877"/>
        <dbReference type="EC" id="4.1.2.4"/>
    </reaction>
</comment>
<gene>
    <name evidence="8" type="primary">deoC</name>
    <name evidence="8" type="ORF">GCM10009864_36970</name>
</gene>
<dbReference type="Pfam" id="PF01791">
    <property type="entry name" value="DeoC"/>
    <property type="match status" value="1"/>
</dbReference>
<dbReference type="NCBIfam" id="TIGR00126">
    <property type="entry name" value="deoC"/>
    <property type="match status" value="1"/>
</dbReference>
<accession>A0ABP6EDQ2</accession>
<dbReference type="InterPro" id="IPR011343">
    <property type="entry name" value="DeoC"/>
</dbReference>
<dbReference type="EC" id="4.1.2.4" evidence="3 7"/>
<organism evidence="8 9">
    <name type="scientific">Streptomyces lunalinharesii</name>
    <dbReference type="NCBI Taxonomy" id="333384"/>
    <lineage>
        <taxon>Bacteria</taxon>
        <taxon>Bacillati</taxon>
        <taxon>Actinomycetota</taxon>
        <taxon>Actinomycetes</taxon>
        <taxon>Kitasatosporales</taxon>
        <taxon>Streptomycetaceae</taxon>
        <taxon>Streptomyces</taxon>
    </lineage>
</organism>
<name>A0ABP6EDQ2_9ACTN</name>
<keyword evidence="4" id="KW-0456">Lyase</keyword>
<evidence type="ECO:0000256" key="4">
    <source>
        <dbReference type="ARBA" id="ARBA00023239"/>
    </source>
</evidence>
<sequence length="370" mass="38973">MRYGINADAVRIRPFWGGSGRGLACRYARRYAPLVTMPTAISEVPASGNEAAGRLASMADVTASNGALRRFLHGLPGVDAVGLQARAATLGTRSIKTTAKAYAIDLAISMIDLTTLEGADTPGKVRALCAKGVHPDPTDRTAPKVAAICVYPDMVGVAKEALGDSGVHVASVATAFPAGRAALPVKLADTRDAVAAGADEIDMVIDRGAFLSGRYLEVFEEIKAVKEACARPDGSAAHLKVIFETGELQTYDNVRRVSWLAMLAGADFIKTSTGKVAVNATPPVTLLMLEAVRDFAAATGVQVGVKPAGGIRTTKDAVKYLVMVNETLGDAWLSADWFRFGASSLLNDLLMQRQKLSTGRYSGPDYVTVD</sequence>
<evidence type="ECO:0000256" key="1">
    <source>
        <dbReference type="ARBA" id="ARBA00004816"/>
    </source>
</evidence>
<dbReference type="PANTHER" id="PTHR10889:SF3">
    <property type="entry name" value="DEOXYRIBOSE-PHOSPHATE ALDOLASE"/>
    <property type="match status" value="1"/>
</dbReference>
<comment type="pathway">
    <text evidence="1">Carbohydrate degradation; 2-deoxy-D-ribose 1-phosphate degradation; D-glyceraldehyde 3-phosphate and acetaldehyde from 2-deoxy-alpha-D-ribose 1-phosphate: step 2/2.</text>
</comment>